<dbReference type="EMBL" id="GBXM01067173">
    <property type="protein sequence ID" value="JAH41404.1"/>
    <property type="molecule type" value="Transcribed_RNA"/>
</dbReference>
<sequence>MLRTRYSLHIGQELGWRMLSSTSCIGPTRMVS</sequence>
<accession>A0A0E9SJ52</accession>
<organism evidence="1">
    <name type="scientific">Anguilla anguilla</name>
    <name type="common">European freshwater eel</name>
    <name type="synonym">Muraena anguilla</name>
    <dbReference type="NCBI Taxonomy" id="7936"/>
    <lineage>
        <taxon>Eukaryota</taxon>
        <taxon>Metazoa</taxon>
        <taxon>Chordata</taxon>
        <taxon>Craniata</taxon>
        <taxon>Vertebrata</taxon>
        <taxon>Euteleostomi</taxon>
        <taxon>Actinopterygii</taxon>
        <taxon>Neopterygii</taxon>
        <taxon>Teleostei</taxon>
        <taxon>Anguilliformes</taxon>
        <taxon>Anguillidae</taxon>
        <taxon>Anguilla</taxon>
    </lineage>
</organism>
<protein>
    <submittedName>
        <fullName evidence="1">Uncharacterized protein</fullName>
    </submittedName>
</protein>
<dbReference type="AlphaFoldDB" id="A0A0E9SJ52"/>
<reference evidence="1" key="2">
    <citation type="journal article" date="2015" name="Fish Shellfish Immunol.">
        <title>Early steps in the European eel (Anguilla anguilla)-Vibrio vulnificus interaction in the gills: Role of the RtxA13 toxin.</title>
        <authorList>
            <person name="Callol A."/>
            <person name="Pajuelo D."/>
            <person name="Ebbesson L."/>
            <person name="Teles M."/>
            <person name="MacKenzie S."/>
            <person name="Amaro C."/>
        </authorList>
    </citation>
    <scope>NUCLEOTIDE SEQUENCE</scope>
</reference>
<name>A0A0E9SJ52_ANGAN</name>
<reference evidence="1" key="1">
    <citation type="submission" date="2014-11" db="EMBL/GenBank/DDBJ databases">
        <authorList>
            <person name="Amaro Gonzalez C."/>
        </authorList>
    </citation>
    <scope>NUCLEOTIDE SEQUENCE</scope>
</reference>
<proteinExistence type="predicted"/>
<evidence type="ECO:0000313" key="1">
    <source>
        <dbReference type="EMBL" id="JAH41404.1"/>
    </source>
</evidence>